<dbReference type="RefSeq" id="WP_210680647.1">
    <property type="nucleotide sequence ID" value="NZ_JAGMWN010000001.1"/>
</dbReference>
<dbReference type="EMBL" id="JAGMWN010000001">
    <property type="protein sequence ID" value="MBP5856101.1"/>
    <property type="molecule type" value="Genomic_DNA"/>
</dbReference>
<evidence type="ECO:0000313" key="2">
    <source>
        <dbReference type="EMBL" id="MBP5856101.1"/>
    </source>
</evidence>
<gene>
    <name evidence="2" type="ORF">KAJ83_03710</name>
</gene>
<dbReference type="SUPFAM" id="SSF160214">
    <property type="entry name" value="FlaG-like"/>
    <property type="match status" value="1"/>
</dbReference>
<evidence type="ECO:0000256" key="1">
    <source>
        <dbReference type="SAM" id="MobiDB-lite"/>
    </source>
</evidence>
<keyword evidence="3" id="KW-1185">Reference proteome</keyword>
<evidence type="ECO:0000313" key="3">
    <source>
        <dbReference type="Proteomes" id="UP000672602"/>
    </source>
</evidence>
<sequence length="142" mass="15573">MEVNLTTQVPLQQQQQQSQQGPNGTNASGATQTVQNVPDQVVTAATNAEDTNVRDDDALRRQDRGAREAAVASIDDLKIQGLKTRVGFDTENDLVFLEILTPKTEDVIQRIPSESLVEFLADQFEQISSSNRAAAQSFDRSI</sequence>
<comment type="caution">
    <text evidence="2">The sequence shown here is derived from an EMBL/GenBank/DDBJ whole genome shotgun (WGS) entry which is preliminary data.</text>
</comment>
<reference evidence="2" key="1">
    <citation type="submission" date="2021-04" db="EMBL/GenBank/DDBJ databases">
        <authorList>
            <person name="Zhang D.-C."/>
        </authorList>
    </citation>
    <scope>NUCLEOTIDE SEQUENCE</scope>
    <source>
        <strain evidence="2">CGMCC 1.15697</strain>
    </source>
</reference>
<organism evidence="2 3">
    <name type="scientific">Marivibrio halodurans</name>
    <dbReference type="NCBI Taxonomy" id="2039722"/>
    <lineage>
        <taxon>Bacteria</taxon>
        <taxon>Pseudomonadati</taxon>
        <taxon>Pseudomonadota</taxon>
        <taxon>Alphaproteobacteria</taxon>
        <taxon>Rhodospirillales</taxon>
        <taxon>Rhodospirillaceae</taxon>
        <taxon>Marivibrio</taxon>
    </lineage>
</organism>
<protein>
    <recommendedName>
        <fullName evidence="4">Flagellar protein FlaG</fullName>
    </recommendedName>
</protein>
<accession>A0A8J7SLB0</accession>
<evidence type="ECO:0008006" key="4">
    <source>
        <dbReference type="Google" id="ProtNLM"/>
    </source>
</evidence>
<dbReference type="InterPro" id="IPR035924">
    <property type="entry name" value="FlaG-like_sf"/>
</dbReference>
<proteinExistence type="predicted"/>
<dbReference type="AlphaFoldDB" id="A0A8J7SLB0"/>
<feature type="compositionally biased region" description="Polar residues" evidence="1">
    <location>
        <begin position="21"/>
        <end position="38"/>
    </location>
</feature>
<name>A0A8J7SLB0_9PROT</name>
<feature type="compositionally biased region" description="Polar residues" evidence="1">
    <location>
        <begin position="1"/>
        <end position="11"/>
    </location>
</feature>
<dbReference type="Proteomes" id="UP000672602">
    <property type="component" value="Unassembled WGS sequence"/>
</dbReference>
<feature type="region of interest" description="Disordered" evidence="1">
    <location>
        <begin position="1"/>
        <end position="38"/>
    </location>
</feature>